<dbReference type="GO" id="GO:0016020">
    <property type="term" value="C:membrane"/>
    <property type="evidence" value="ECO:0007669"/>
    <property type="project" value="InterPro"/>
</dbReference>
<feature type="transmembrane region" description="Helical" evidence="1">
    <location>
        <begin position="100"/>
        <end position="117"/>
    </location>
</feature>
<organism evidence="3">
    <name type="scientific">viral metagenome</name>
    <dbReference type="NCBI Taxonomy" id="1070528"/>
    <lineage>
        <taxon>unclassified sequences</taxon>
        <taxon>metagenomes</taxon>
        <taxon>organismal metagenomes</taxon>
    </lineage>
</organism>
<accession>A0A6C0BXP7</accession>
<name>A0A6C0BXP7_9ZZZZ</name>
<evidence type="ECO:0000256" key="1">
    <source>
        <dbReference type="SAM" id="Phobius"/>
    </source>
</evidence>
<dbReference type="EMBL" id="MN739271">
    <property type="protein sequence ID" value="QHS96319.1"/>
    <property type="molecule type" value="Genomic_DNA"/>
</dbReference>
<keyword evidence="1" id="KW-1133">Transmembrane helix</keyword>
<keyword evidence="1" id="KW-0812">Transmembrane</keyword>
<dbReference type="SUPFAM" id="SSF103481">
    <property type="entry name" value="Multidrug resistance efflux transporter EmrE"/>
    <property type="match status" value="1"/>
</dbReference>
<keyword evidence="1" id="KW-0472">Membrane</keyword>
<protein>
    <recommendedName>
        <fullName evidence="2">EamA domain-containing protein</fullName>
    </recommendedName>
</protein>
<sequence length="141" mass="16209">MIILLLLTTFMYALMTLYRKTHLLNEFNIQTWMMINSGVMFGILCLIALLNPKEFFDKNIISSLKKNMTSIAIYKGVGIITTFVWLYLLKKTDMSKLMPLNMILVTLFTTVMGVIVLDEKITSKQSIGILMAMCSIYLIQY</sequence>
<reference evidence="3" key="1">
    <citation type="journal article" date="2020" name="Nature">
        <title>Giant virus diversity and host interactions through global metagenomics.</title>
        <authorList>
            <person name="Schulz F."/>
            <person name="Roux S."/>
            <person name="Paez-Espino D."/>
            <person name="Jungbluth S."/>
            <person name="Walsh D.A."/>
            <person name="Denef V.J."/>
            <person name="McMahon K.D."/>
            <person name="Konstantinidis K.T."/>
            <person name="Eloe-Fadrosh E.A."/>
            <person name="Kyrpides N.C."/>
            <person name="Woyke T."/>
        </authorList>
    </citation>
    <scope>NUCLEOTIDE SEQUENCE</scope>
    <source>
        <strain evidence="3">GVMAG-M-3300020166-18</strain>
    </source>
</reference>
<dbReference type="Pfam" id="PF00892">
    <property type="entry name" value="EamA"/>
    <property type="match status" value="1"/>
</dbReference>
<evidence type="ECO:0000313" key="3">
    <source>
        <dbReference type="EMBL" id="QHS96319.1"/>
    </source>
</evidence>
<feature type="transmembrane region" description="Helical" evidence="1">
    <location>
        <begin position="29"/>
        <end position="50"/>
    </location>
</feature>
<dbReference type="InterPro" id="IPR000620">
    <property type="entry name" value="EamA_dom"/>
</dbReference>
<feature type="transmembrane region" description="Helical" evidence="1">
    <location>
        <begin position="71"/>
        <end position="88"/>
    </location>
</feature>
<dbReference type="InterPro" id="IPR037185">
    <property type="entry name" value="EmrE-like"/>
</dbReference>
<evidence type="ECO:0000259" key="2">
    <source>
        <dbReference type="Pfam" id="PF00892"/>
    </source>
</evidence>
<dbReference type="Gene3D" id="1.10.3730.20">
    <property type="match status" value="1"/>
</dbReference>
<dbReference type="AlphaFoldDB" id="A0A6C0BXP7"/>
<proteinExistence type="predicted"/>
<feature type="domain" description="EamA" evidence="2">
    <location>
        <begin position="2"/>
        <end position="139"/>
    </location>
</feature>